<dbReference type="AlphaFoldDB" id="A0A158QLW9"/>
<accession>A0A158QLW9</accession>
<dbReference type="Pfam" id="PF23560">
    <property type="entry name" value="GBD_Hemicentin"/>
    <property type="match status" value="1"/>
</dbReference>
<organism evidence="5">
    <name type="scientific">Haemonchus placei</name>
    <name type="common">Barber's pole worm</name>
    <dbReference type="NCBI Taxonomy" id="6290"/>
    <lineage>
        <taxon>Eukaryota</taxon>
        <taxon>Metazoa</taxon>
        <taxon>Ecdysozoa</taxon>
        <taxon>Nematoda</taxon>
        <taxon>Chromadorea</taxon>
        <taxon>Rhabditida</taxon>
        <taxon>Rhabditina</taxon>
        <taxon>Rhabditomorpha</taxon>
        <taxon>Strongyloidea</taxon>
        <taxon>Trichostrongylidae</taxon>
        <taxon>Haemonchus</taxon>
    </lineage>
</organism>
<dbReference type="PANTHER" id="PTHR14905">
    <property type="entry name" value="NG37"/>
    <property type="match status" value="1"/>
</dbReference>
<feature type="domain" description="Hemicentin/VWA7 galactose-binding" evidence="2">
    <location>
        <begin position="50"/>
        <end position="151"/>
    </location>
</feature>
<dbReference type="OrthoDB" id="5985519at2759"/>
<keyword evidence="4" id="KW-1185">Reference proteome</keyword>
<evidence type="ECO:0000313" key="3">
    <source>
        <dbReference type="EMBL" id="VDO31175.1"/>
    </source>
</evidence>
<evidence type="ECO:0000313" key="5">
    <source>
        <dbReference type="WBParaSite" id="HPLM_0000719001-mRNA-1"/>
    </source>
</evidence>
<sequence length="234" mass="26712">MTGDCGNRKHPGFRVYEKIAAASLGQVFYLNKSDVSTVLEYVRYVVKQKKIHLLYEVREYGGTIERIIPVDESMTELVLSLSGEKDDKDVLDITLKNPLGRTLKKSDYRQEGWTIDLRNVKLIRLGNPQPGMWQVITKSRLKHTVRVFGHGNVDFKYGFAPKLLERFEMAHLRPVSFRRTYLVVNISGLGSPGIVNKIALLDYFVFSPFFALMANGFAHLLIMPLFISTCCKIH</sequence>
<evidence type="ECO:0000313" key="4">
    <source>
        <dbReference type="Proteomes" id="UP000268014"/>
    </source>
</evidence>
<evidence type="ECO:0000259" key="2">
    <source>
        <dbReference type="Pfam" id="PF23560"/>
    </source>
</evidence>
<dbReference type="PANTHER" id="PTHR14905:SF7">
    <property type="entry name" value="VON WILLEBRAND FACTOR A DOMAIN-CONTAINING PROTEIN 7"/>
    <property type="match status" value="1"/>
</dbReference>
<protein>
    <submittedName>
        <fullName evidence="5">Glyco_hydro_38C domain-containing protein</fullName>
    </submittedName>
</protein>
<dbReference type="OMA" id="ERFEMAH"/>
<evidence type="ECO:0000256" key="1">
    <source>
        <dbReference type="SAM" id="Phobius"/>
    </source>
</evidence>
<gene>
    <name evidence="3" type="ORF">HPLM_LOCUS7182</name>
</gene>
<dbReference type="InterPro" id="IPR052577">
    <property type="entry name" value="VWA7"/>
</dbReference>
<dbReference type="Proteomes" id="UP000268014">
    <property type="component" value="Unassembled WGS sequence"/>
</dbReference>
<dbReference type="WBParaSite" id="HPLM_0000719001-mRNA-1">
    <property type="protein sequence ID" value="HPLM_0000719001-mRNA-1"/>
    <property type="gene ID" value="HPLM_0000719001"/>
</dbReference>
<reference evidence="5" key="1">
    <citation type="submission" date="2016-04" db="UniProtKB">
        <authorList>
            <consortium name="WormBaseParasite"/>
        </authorList>
    </citation>
    <scope>IDENTIFICATION</scope>
</reference>
<proteinExistence type="predicted"/>
<dbReference type="InterPro" id="IPR056475">
    <property type="entry name" value="GBD_Hemicentin/VWA7"/>
</dbReference>
<dbReference type="EMBL" id="UZAF01016616">
    <property type="protein sequence ID" value="VDO31175.1"/>
    <property type="molecule type" value="Genomic_DNA"/>
</dbReference>
<dbReference type="STRING" id="6290.A0A158QLW9"/>
<reference evidence="3 4" key="2">
    <citation type="submission" date="2018-11" db="EMBL/GenBank/DDBJ databases">
        <authorList>
            <consortium name="Pathogen Informatics"/>
        </authorList>
    </citation>
    <scope>NUCLEOTIDE SEQUENCE [LARGE SCALE GENOMIC DNA]</scope>
    <source>
        <strain evidence="3 4">MHpl1</strain>
    </source>
</reference>
<feature type="transmembrane region" description="Helical" evidence="1">
    <location>
        <begin position="203"/>
        <end position="227"/>
    </location>
</feature>
<name>A0A158QLW9_HAEPC</name>
<keyword evidence="1" id="KW-1133">Transmembrane helix</keyword>
<keyword evidence="1" id="KW-0472">Membrane</keyword>
<keyword evidence="1" id="KW-0812">Transmembrane</keyword>